<feature type="signal peptide" evidence="1">
    <location>
        <begin position="1"/>
        <end position="21"/>
    </location>
</feature>
<reference evidence="2" key="1">
    <citation type="submission" date="2020-10" db="EMBL/GenBank/DDBJ databases">
        <authorList>
            <person name="Muller C M."/>
        </authorList>
    </citation>
    <scope>NUCLEOTIDE SEQUENCE</scope>
    <source>
        <strain evidence="2">THUN-12</strain>
    </source>
</reference>
<dbReference type="AlphaFoldDB" id="A0A9W4D1M7"/>
<evidence type="ECO:0000313" key="3">
    <source>
        <dbReference type="Proteomes" id="UP000683417"/>
    </source>
</evidence>
<accession>A0A9W4D1M7</accession>
<evidence type="ECO:0000313" key="2">
    <source>
        <dbReference type="EMBL" id="CAD6502287.1"/>
    </source>
</evidence>
<name>A0A9W4D1M7_BLUGR</name>
<protein>
    <submittedName>
        <fullName evidence="2">BgTH12-02525</fullName>
    </submittedName>
</protein>
<dbReference type="Proteomes" id="UP000683417">
    <property type="component" value="Unassembled WGS sequence"/>
</dbReference>
<feature type="chain" id="PRO_5040912455" evidence="1">
    <location>
        <begin position="22"/>
        <end position="118"/>
    </location>
</feature>
<gene>
    <name evidence="2" type="ORF">BGTH12_LOCUS3645</name>
</gene>
<organism evidence="2 3">
    <name type="scientific">Blumeria graminis f. sp. triticale</name>
    <dbReference type="NCBI Taxonomy" id="1689686"/>
    <lineage>
        <taxon>Eukaryota</taxon>
        <taxon>Fungi</taxon>
        <taxon>Dikarya</taxon>
        <taxon>Ascomycota</taxon>
        <taxon>Pezizomycotina</taxon>
        <taxon>Leotiomycetes</taxon>
        <taxon>Erysiphales</taxon>
        <taxon>Erysiphaceae</taxon>
        <taxon>Blumeria</taxon>
    </lineage>
</organism>
<keyword evidence="1" id="KW-0732">Signal</keyword>
<comment type="caution">
    <text evidence="2">The sequence shown here is derived from an EMBL/GenBank/DDBJ whole genome shotgun (WGS) entry which is preliminary data.</text>
</comment>
<evidence type="ECO:0000256" key="1">
    <source>
        <dbReference type="SAM" id="SignalP"/>
    </source>
</evidence>
<dbReference type="EMBL" id="CAJHIT010000005">
    <property type="protein sequence ID" value="CAD6502287.1"/>
    <property type="molecule type" value="Genomic_DNA"/>
</dbReference>
<proteinExistence type="predicted"/>
<sequence>MKSSALVFFAALLSHSMPILALTHYNCRENYIPVQSVKRRVEERYNDLIERGYVPSQHEEGTEFGRTVYSAISATSSDDRLEVTISFDKNQRVLSVNGYLSGLRFICPGVHIDIDLDS</sequence>